<dbReference type="RefSeq" id="WP_092439993.1">
    <property type="nucleotide sequence ID" value="NZ_FMYP01000061.1"/>
</dbReference>
<dbReference type="EMBL" id="FMYP01000061">
    <property type="protein sequence ID" value="SDC91698.1"/>
    <property type="molecule type" value="Genomic_DNA"/>
</dbReference>
<reference evidence="2 3" key="1">
    <citation type="submission" date="2016-09" db="EMBL/GenBank/DDBJ databases">
        <authorList>
            <person name="Capua I."/>
            <person name="De Benedictis P."/>
            <person name="Joannis T."/>
            <person name="Lombin L.H."/>
            <person name="Cattoli G."/>
        </authorList>
    </citation>
    <scope>NUCLEOTIDE SEQUENCE [LARGE SCALE GENOMIC DNA]</scope>
    <source>
        <strain evidence="2 3">A7P-90m</strain>
    </source>
</reference>
<dbReference type="SUPFAM" id="SSF56601">
    <property type="entry name" value="beta-lactamase/transpeptidase-like"/>
    <property type="match status" value="1"/>
</dbReference>
<dbReference type="OrthoDB" id="1185352at2"/>
<keyword evidence="3" id="KW-1185">Reference proteome</keyword>
<dbReference type="Gene3D" id="3.40.710.10">
    <property type="entry name" value="DD-peptidase/beta-lactamase superfamily"/>
    <property type="match status" value="1"/>
</dbReference>
<dbReference type="AlphaFoldDB" id="A0A1G6QHA4"/>
<feature type="domain" description="Beta-lactamase-related" evidence="1">
    <location>
        <begin position="79"/>
        <end position="357"/>
    </location>
</feature>
<dbReference type="Pfam" id="PF00144">
    <property type="entry name" value="Beta-lactamase"/>
    <property type="match status" value="1"/>
</dbReference>
<evidence type="ECO:0000313" key="3">
    <source>
        <dbReference type="Proteomes" id="UP000199452"/>
    </source>
</evidence>
<organism evidence="2 3">
    <name type="scientific">Williamwhitmania taraxaci</name>
    <dbReference type="NCBI Taxonomy" id="1640674"/>
    <lineage>
        <taxon>Bacteria</taxon>
        <taxon>Pseudomonadati</taxon>
        <taxon>Bacteroidota</taxon>
        <taxon>Bacteroidia</taxon>
        <taxon>Bacteroidales</taxon>
        <taxon>Williamwhitmaniaceae</taxon>
        <taxon>Williamwhitmania</taxon>
    </lineage>
</organism>
<dbReference type="STRING" id="1640674.SAMN05216323_106113"/>
<gene>
    <name evidence="2" type="ORF">SAMN05216323_106113</name>
</gene>
<protein>
    <submittedName>
        <fullName evidence="2">CubicO group peptidase, beta-lactamase class C family</fullName>
    </submittedName>
</protein>
<dbReference type="Proteomes" id="UP000199452">
    <property type="component" value="Unassembled WGS sequence"/>
</dbReference>
<name>A0A1G6QHA4_9BACT</name>
<sequence length="381" mass="42229">MRRILLYFASCLLLIISVVWLIPSTRYLIKTIKYQEPGIYDRDLFQSAVVESKERTFDLPTGTGFGQVISDSLVQAMASYETTAFLVVKDSTIITERYSLDGDRDSLSNSFSAAKSIVGVLVGAAIADGKIKSVDEPISAYITEFKSHDVGSVTIKELLTMSSGIRWDEGYSSLFGPITKAYYGTNLEGQMFSLGLKAKSGVKFEYQSCNTQLLAMVVERATGMSLPTYTSIKLWKPIGANRSAHWSLDDEGGVAKAYCCFYATARDFARIGLMVLNGGKSITGQTIVDSTYFSQMVAPANRLVDTDGKGVDFYGYQWWLVNYHNKEIIYARGIQGQYIFVIPSDNMVVVRLGHQRSKVKVGQHPTDIFVYLDAAFALLKN</sequence>
<dbReference type="PANTHER" id="PTHR43283:SF7">
    <property type="entry name" value="BETA-LACTAMASE-RELATED DOMAIN-CONTAINING PROTEIN"/>
    <property type="match status" value="1"/>
</dbReference>
<dbReference type="PANTHER" id="PTHR43283">
    <property type="entry name" value="BETA-LACTAMASE-RELATED"/>
    <property type="match status" value="1"/>
</dbReference>
<dbReference type="InterPro" id="IPR001466">
    <property type="entry name" value="Beta-lactam-related"/>
</dbReference>
<evidence type="ECO:0000313" key="2">
    <source>
        <dbReference type="EMBL" id="SDC91698.1"/>
    </source>
</evidence>
<accession>A0A1G6QHA4</accession>
<proteinExistence type="predicted"/>
<dbReference type="InterPro" id="IPR050789">
    <property type="entry name" value="Diverse_Enzym_Activities"/>
</dbReference>
<dbReference type="InterPro" id="IPR012338">
    <property type="entry name" value="Beta-lactam/transpept-like"/>
</dbReference>
<evidence type="ECO:0000259" key="1">
    <source>
        <dbReference type="Pfam" id="PF00144"/>
    </source>
</evidence>